<name>A0A5J4JMZ4_9BACI</name>
<dbReference type="AlphaFoldDB" id="A0A5J4JMZ4"/>
<dbReference type="Proteomes" id="UP000391919">
    <property type="component" value="Unassembled WGS sequence"/>
</dbReference>
<feature type="domain" description="Alcohol dehydrogenase-like C-terminal" evidence="2">
    <location>
        <begin position="2"/>
        <end position="109"/>
    </location>
</feature>
<dbReference type="InterPro" id="IPR013149">
    <property type="entry name" value="ADH-like_C"/>
</dbReference>
<dbReference type="Gene3D" id="3.90.180.10">
    <property type="entry name" value="Medium-chain alcohol dehydrogenases, catalytic domain"/>
    <property type="match status" value="1"/>
</dbReference>
<sequence>MLDVSETRLEKAKLFGATDVINLKEQDAVQAVRALLPNGANVTFEVAGVPETFTQSLKVTKPRGTVVVVSIFAGPIPFNPFDLTVAGVKIVSSAAYEPDVYQTTIDLMASGRLNVREAITGKIELENLVEEGFHALLNDKSHAKILVKLSGEQ</sequence>
<dbReference type="SUPFAM" id="SSF51735">
    <property type="entry name" value="NAD(P)-binding Rossmann-fold domains"/>
    <property type="match status" value="1"/>
</dbReference>
<protein>
    <recommendedName>
        <fullName evidence="2">Alcohol dehydrogenase-like C-terminal domain-containing protein</fullName>
    </recommendedName>
</protein>
<keyword evidence="1" id="KW-0560">Oxidoreductase</keyword>
<dbReference type="EMBL" id="BKZQ01000018">
    <property type="protein sequence ID" value="GER70354.1"/>
    <property type="molecule type" value="Genomic_DNA"/>
</dbReference>
<dbReference type="PANTHER" id="PTHR43401:SF2">
    <property type="entry name" value="L-THREONINE 3-DEHYDROGENASE"/>
    <property type="match status" value="1"/>
</dbReference>
<dbReference type="Pfam" id="PF00107">
    <property type="entry name" value="ADH_zinc_N"/>
    <property type="match status" value="1"/>
</dbReference>
<accession>A0A5J4JMZ4</accession>
<keyword evidence="4" id="KW-1185">Reference proteome</keyword>
<dbReference type="InterPro" id="IPR036291">
    <property type="entry name" value="NAD(P)-bd_dom_sf"/>
</dbReference>
<dbReference type="InterPro" id="IPR050129">
    <property type="entry name" value="Zn_alcohol_dh"/>
</dbReference>
<comment type="caution">
    <text evidence="3">The sequence shown here is derived from an EMBL/GenBank/DDBJ whole genome shotgun (WGS) entry which is preliminary data.</text>
</comment>
<proteinExistence type="predicted"/>
<dbReference type="Gene3D" id="3.40.50.720">
    <property type="entry name" value="NAD(P)-binding Rossmann-like Domain"/>
    <property type="match status" value="1"/>
</dbReference>
<evidence type="ECO:0000259" key="2">
    <source>
        <dbReference type="Pfam" id="PF00107"/>
    </source>
</evidence>
<dbReference type="PANTHER" id="PTHR43401">
    <property type="entry name" value="L-THREONINE 3-DEHYDROGENASE"/>
    <property type="match status" value="1"/>
</dbReference>
<dbReference type="GO" id="GO:0016491">
    <property type="term" value="F:oxidoreductase activity"/>
    <property type="evidence" value="ECO:0007669"/>
    <property type="project" value="UniProtKB-KW"/>
</dbReference>
<organism evidence="3 4">
    <name type="scientific">Weizmannia acidilactici</name>
    <dbReference type="NCBI Taxonomy" id="2607726"/>
    <lineage>
        <taxon>Bacteria</taxon>
        <taxon>Bacillati</taxon>
        <taxon>Bacillota</taxon>
        <taxon>Bacilli</taxon>
        <taxon>Bacillales</taxon>
        <taxon>Bacillaceae</taxon>
        <taxon>Heyndrickxia</taxon>
    </lineage>
</organism>
<evidence type="ECO:0000313" key="4">
    <source>
        <dbReference type="Proteomes" id="UP000391919"/>
    </source>
</evidence>
<reference evidence="3 4" key="1">
    <citation type="submission" date="2019-09" db="EMBL/GenBank/DDBJ databases">
        <title>Draft genome sequence of Bacillus sp. JC-7.</title>
        <authorList>
            <person name="Tanaka N."/>
            <person name="Shiwa Y."/>
            <person name="Fujita N."/>
            <person name="Tanasupawat S."/>
        </authorList>
    </citation>
    <scope>NUCLEOTIDE SEQUENCE [LARGE SCALE GENOMIC DNA]</scope>
    <source>
        <strain evidence="3 4">JC-7</strain>
    </source>
</reference>
<evidence type="ECO:0000313" key="3">
    <source>
        <dbReference type="EMBL" id="GER70354.1"/>
    </source>
</evidence>
<evidence type="ECO:0000256" key="1">
    <source>
        <dbReference type="ARBA" id="ARBA00023002"/>
    </source>
</evidence>
<gene>
    <name evidence="3" type="ORF">BpJC7_16570</name>
</gene>